<feature type="transmembrane region" description="Helical" evidence="6">
    <location>
        <begin position="125"/>
        <end position="147"/>
    </location>
</feature>
<feature type="transmembrane region" description="Helical" evidence="6">
    <location>
        <begin position="78"/>
        <end position="104"/>
    </location>
</feature>
<dbReference type="InterPro" id="IPR005821">
    <property type="entry name" value="Ion_trans_dom"/>
</dbReference>
<dbReference type="PANTHER" id="PTHR10037:SF62">
    <property type="entry name" value="SODIUM CHANNEL PROTEIN 60E"/>
    <property type="match status" value="1"/>
</dbReference>
<keyword evidence="8" id="KW-0407">Ion channel</keyword>
<evidence type="ECO:0000256" key="6">
    <source>
        <dbReference type="SAM" id="Phobius"/>
    </source>
</evidence>
<protein>
    <submittedName>
        <fullName evidence="8">Voltage-gated sodium channel</fullName>
    </submittedName>
</protein>
<dbReference type="EMBL" id="FOES01000013">
    <property type="protein sequence ID" value="SEQ40964.1"/>
    <property type="molecule type" value="Genomic_DNA"/>
</dbReference>
<keyword evidence="5" id="KW-0175">Coiled coil</keyword>
<accession>A0A1H9FST6</accession>
<dbReference type="SUPFAM" id="SSF81324">
    <property type="entry name" value="Voltage-gated potassium channels"/>
    <property type="match status" value="1"/>
</dbReference>
<feature type="coiled-coil region" evidence="5">
    <location>
        <begin position="230"/>
        <end position="257"/>
    </location>
</feature>
<feature type="transmembrane region" description="Helical" evidence="6">
    <location>
        <begin position="198"/>
        <end position="221"/>
    </location>
</feature>
<evidence type="ECO:0000256" key="1">
    <source>
        <dbReference type="ARBA" id="ARBA00004141"/>
    </source>
</evidence>
<organism evidence="8 9">
    <name type="scientific">Piscibacillus halophilus</name>
    <dbReference type="NCBI Taxonomy" id="571933"/>
    <lineage>
        <taxon>Bacteria</taxon>
        <taxon>Bacillati</taxon>
        <taxon>Bacillota</taxon>
        <taxon>Bacilli</taxon>
        <taxon>Bacillales</taxon>
        <taxon>Bacillaceae</taxon>
        <taxon>Piscibacillus</taxon>
    </lineage>
</organism>
<dbReference type="InterPro" id="IPR043203">
    <property type="entry name" value="VGCC_Ca_Na"/>
</dbReference>
<dbReference type="Pfam" id="PF00520">
    <property type="entry name" value="Ion_trans"/>
    <property type="match status" value="1"/>
</dbReference>
<dbReference type="InterPro" id="IPR027359">
    <property type="entry name" value="Volt_channel_dom_sf"/>
</dbReference>
<evidence type="ECO:0000256" key="4">
    <source>
        <dbReference type="ARBA" id="ARBA00023136"/>
    </source>
</evidence>
<dbReference type="GO" id="GO:0005248">
    <property type="term" value="F:voltage-gated sodium channel activity"/>
    <property type="evidence" value="ECO:0007669"/>
    <property type="project" value="TreeGrafter"/>
</dbReference>
<dbReference type="Gene3D" id="1.10.287.70">
    <property type="match status" value="1"/>
</dbReference>
<dbReference type="PRINTS" id="PR00169">
    <property type="entry name" value="KCHANNEL"/>
</dbReference>
<proteinExistence type="predicted"/>
<feature type="domain" description="Ion transport" evidence="7">
    <location>
        <begin position="12"/>
        <end position="229"/>
    </location>
</feature>
<dbReference type="PANTHER" id="PTHR10037">
    <property type="entry name" value="VOLTAGE-GATED CATION CHANNEL CALCIUM AND SODIUM"/>
    <property type="match status" value="1"/>
</dbReference>
<keyword evidence="4 6" id="KW-0472">Membrane</keyword>
<evidence type="ECO:0000313" key="9">
    <source>
        <dbReference type="Proteomes" id="UP000199427"/>
    </source>
</evidence>
<name>A0A1H9FST6_9BACI</name>
<evidence type="ECO:0000259" key="7">
    <source>
        <dbReference type="Pfam" id="PF00520"/>
    </source>
</evidence>
<dbReference type="STRING" id="571933.SAMN05216362_11311"/>
<evidence type="ECO:0000256" key="2">
    <source>
        <dbReference type="ARBA" id="ARBA00022692"/>
    </source>
</evidence>
<evidence type="ECO:0000313" key="8">
    <source>
        <dbReference type="EMBL" id="SEQ40964.1"/>
    </source>
</evidence>
<dbReference type="Gene3D" id="1.20.120.350">
    <property type="entry name" value="Voltage-gated potassium channels. Chain C"/>
    <property type="match status" value="1"/>
</dbReference>
<dbReference type="GO" id="GO:0001518">
    <property type="term" value="C:voltage-gated sodium channel complex"/>
    <property type="evidence" value="ECO:0007669"/>
    <property type="project" value="TreeGrafter"/>
</dbReference>
<keyword evidence="3 6" id="KW-1133">Transmembrane helix</keyword>
<keyword evidence="8" id="KW-0406">Ion transport</keyword>
<keyword evidence="9" id="KW-1185">Reference proteome</keyword>
<keyword evidence="8" id="KW-0813">Transport</keyword>
<gene>
    <name evidence="8" type="ORF">SAMN05216362_11311</name>
</gene>
<dbReference type="AlphaFoldDB" id="A0A1H9FST6"/>
<feature type="transmembrane region" description="Helical" evidence="6">
    <location>
        <begin position="13"/>
        <end position="31"/>
    </location>
</feature>
<evidence type="ECO:0000256" key="3">
    <source>
        <dbReference type="ARBA" id="ARBA00022989"/>
    </source>
</evidence>
<evidence type="ECO:0000256" key="5">
    <source>
        <dbReference type="SAM" id="Coils"/>
    </source>
</evidence>
<keyword evidence="2 6" id="KW-0812">Transmembrane</keyword>
<dbReference type="OrthoDB" id="5297065at2"/>
<dbReference type="RefSeq" id="WP_091773444.1">
    <property type="nucleotide sequence ID" value="NZ_CAESCL010000033.1"/>
</dbReference>
<sequence length="261" mass="29810">MQVWSQRIVENKAFQNTIILLILINAVLIGMETYPNIYEQYGSILNVLDVVILAIFTIEIILKLIASEPTGKFFKDGWNVFDFVIVAFSFIFVGSTYVTVLRILRVLRLFRTISVIPSLRKLVNALLMTLPSLGTIMLLLGIVFYIFSVIGTVLYSDVNAEYFGTIQHTALTLFQMITLESWASGVMRPVMEDAPYSWIYFVTFILAGSFVVLNLFVGVIVNNFEKVEKIENGDDDEEKLKEEISHLRQEIRELKEMIKKG</sequence>
<dbReference type="Proteomes" id="UP000199427">
    <property type="component" value="Unassembled WGS sequence"/>
</dbReference>
<feature type="transmembrane region" description="Helical" evidence="6">
    <location>
        <begin position="43"/>
        <end position="66"/>
    </location>
</feature>
<comment type="subcellular location">
    <subcellularLocation>
        <location evidence="1">Membrane</location>
        <topology evidence="1">Multi-pass membrane protein</topology>
    </subcellularLocation>
</comment>
<reference evidence="8 9" key="1">
    <citation type="submission" date="2016-10" db="EMBL/GenBank/DDBJ databases">
        <authorList>
            <person name="de Groot N.N."/>
        </authorList>
    </citation>
    <scope>NUCLEOTIDE SEQUENCE [LARGE SCALE GENOMIC DNA]</scope>
    <source>
        <strain evidence="8 9">DSM 21633</strain>
    </source>
</reference>